<dbReference type="EMBL" id="PZZP01000001">
    <property type="protein sequence ID" value="PTM59077.1"/>
    <property type="molecule type" value="Genomic_DNA"/>
</dbReference>
<evidence type="ECO:0000256" key="1">
    <source>
        <dbReference type="ARBA" id="ARBA00006738"/>
    </source>
</evidence>
<dbReference type="GO" id="GO:0003676">
    <property type="term" value="F:nucleic acid binding"/>
    <property type="evidence" value="ECO:0007669"/>
    <property type="project" value="InterPro"/>
</dbReference>
<name>A0A2T4ZB40_9BACL</name>
<gene>
    <name evidence="3" type="ORF">C8J48_1679</name>
</gene>
<protein>
    <recommendedName>
        <fullName evidence="2">UPF0102 protein C8J48_1679</fullName>
    </recommendedName>
</protein>
<accession>A0A2T4ZB40</accession>
<dbReference type="InterPro" id="IPR011856">
    <property type="entry name" value="tRNA_endonuc-like_dom_sf"/>
</dbReference>
<dbReference type="CDD" id="cd20736">
    <property type="entry name" value="PoNe_Nuclease"/>
    <property type="match status" value="1"/>
</dbReference>
<dbReference type="RefSeq" id="WP_107725801.1">
    <property type="nucleotide sequence ID" value="NZ_PZZP01000001.1"/>
</dbReference>
<evidence type="ECO:0000313" key="4">
    <source>
        <dbReference type="Proteomes" id="UP000241639"/>
    </source>
</evidence>
<dbReference type="OrthoDB" id="9802516at2"/>
<organism evidence="3 4">
    <name type="scientific">Desmospora activa DSM 45169</name>
    <dbReference type="NCBI Taxonomy" id="1121389"/>
    <lineage>
        <taxon>Bacteria</taxon>
        <taxon>Bacillati</taxon>
        <taxon>Bacillota</taxon>
        <taxon>Bacilli</taxon>
        <taxon>Bacillales</taxon>
        <taxon>Thermoactinomycetaceae</taxon>
        <taxon>Desmospora</taxon>
    </lineage>
</organism>
<evidence type="ECO:0000313" key="3">
    <source>
        <dbReference type="EMBL" id="PTM59077.1"/>
    </source>
</evidence>
<sequence length="121" mass="14227">MSDRRRETGRIGEAVAVRRLRREGWQIIETNWRTRLGELDIIARDGDGTLVVVEVRTTRSRRFGYGFQSVDFRKQNQVRKLVLQYAQARGWENESMRIDVISILLSPQDEPERIDHLRGAF</sequence>
<keyword evidence="3" id="KW-0540">Nuclease</keyword>
<comment type="caution">
    <text evidence="3">The sequence shown here is derived from an EMBL/GenBank/DDBJ whole genome shotgun (WGS) entry which is preliminary data.</text>
</comment>
<dbReference type="Proteomes" id="UP000241639">
    <property type="component" value="Unassembled WGS sequence"/>
</dbReference>
<keyword evidence="3" id="KW-0378">Hydrolase</keyword>
<dbReference type="GO" id="GO:0004519">
    <property type="term" value="F:endonuclease activity"/>
    <property type="evidence" value="ECO:0007669"/>
    <property type="project" value="UniProtKB-KW"/>
</dbReference>
<dbReference type="NCBIfam" id="NF009154">
    <property type="entry name" value="PRK12497.3-3"/>
    <property type="match status" value="1"/>
</dbReference>
<dbReference type="AlphaFoldDB" id="A0A2T4ZB40"/>
<evidence type="ECO:0000256" key="2">
    <source>
        <dbReference type="HAMAP-Rule" id="MF_00048"/>
    </source>
</evidence>
<comment type="similarity">
    <text evidence="1 2">Belongs to the UPF0102 family.</text>
</comment>
<dbReference type="InterPro" id="IPR003509">
    <property type="entry name" value="UPF0102_YraN-like"/>
</dbReference>
<proteinExistence type="inferred from homology"/>
<dbReference type="SUPFAM" id="SSF52980">
    <property type="entry name" value="Restriction endonuclease-like"/>
    <property type="match status" value="1"/>
</dbReference>
<dbReference type="InterPro" id="IPR011335">
    <property type="entry name" value="Restrct_endonuc-II-like"/>
</dbReference>
<dbReference type="PANTHER" id="PTHR34039:SF1">
    <property type="entry name" value="UPF0102 PROTEIN YRAN"/>
    <property type="match status" value="1"/>
</dbReference>
<dbReference type="Pfam" id="PF02021">
    <property type="entry name" value="UPF0102"/>
    <property type="match status" value="1"/>
</dbReference>
<keyword evidence="3" id="KW-0255">Endonuclease</keyword>
<dbReference type="NCBIfam" id="NF009150">
    <property type="entry name" value="PRK12497.1-3"/>
    <property type="match status" value="1"/>
</dbReference>
<keyword evidence="4" id="KW-1185">Reference proteome</keyword>
<reference evidence="3 4" key="1">
    <citation type="submission" date="2018-04" db="EMBL/GenBank/DDBJ databases">
        <title>Genomic Encyclopedia of Archaeal and Bacterial Type Strains, Phase II (KMG-II): from individual species to whole genera.</title>
        <authorList>
            <person name="Goeker M."/>
        </authorList>
    </citation>
    <scope>NUCLEOTIDE SEQUENCE [LARGE SCALE GENOMIC DNA]</scope>
    <source>
        <strain evidence="3 4">DSM 45169</strain>
    </source>
</reference>
<dbReference type="Gene3D" id="3.40.1350.10">
    <property type="match status" value="1"/>
</dbReference>
<dbReference type="PANTHER" id="PTHR34039">
    <property type="entry name" value="UPF0102 PROTEIN YRAN"/>
    <property type="match status" value="1"/>
</dbReference>
<dbReference type="HAMAP" id="MF_00048">
    <property type="entry name" value="UPF0102"/>
    <property type="match status" value="1"/>
</dbReference>